<dbReference type="RefSeq" id="XP_066088150.1">
    <property type="nucleotide sequence ID" value="XM_066232053.1"/>
</dbReference>
<dbReference type="GeneID" id="91107118"/>
<evidence type="ECO:0000313" key="4">
    <source>
        <dbReference type="Proteomes" id="UP001358614"/>
    </source>
</evidence>
<keyword evidence="4" id="KW-1185">Reference proteome</keyword>
<protein>
    <recommendedName>
        <fullName evidence="2">Cytidyltransferase-like domain-containing protein</fullName>
    </recommendedName>
</protein>
<feature type="region of interest" description="Disordered" evidence="1">
    <location>
        <begin position="154"/>
        <end position="177"/>
    </location>
</feature>
<dbReference type="GO" id="GO:0004140">
    <property type="term" value="F:dephospho-CoA kinase activity"/>
    <property type="evidence" value="ECO:0007669"/>
    <property type="project" value="TreeGrafter"/>
</dbReference>
<dbReference type="Gene3D" id="3.40.50.620">
    <property type="entry name" value="HUPs"/>
    <property type="match status" value="1"/>
</dbReference>
<accession>A0AAX4KUZ4</accession>
<dbReference type="AlphaFoldDB" id="A0AAX4KUZ4"/>
<evidence type="ECO:0000259" key="2">
    <source>
        <dbReference type="Pfam" id="PF01467"/>
    </source>
</evidence>
<dbReference type="PANTHER" id="PTHR10695">
    <property type="entry name" value="DEPHOSPHO-COA KINASE-RELATED"/>
    <property type="match status" value="1"/>
</dbReference>
<feature type="compositionally biased region" description="Low complexity" evidence="1">
    <location>
        <begin position="163"/>
        <end position="174"/>
    </location>
</feature>
<reference evidence="3 4" key="1">
    <citation type="submission" date="2024-01" db="EMBL/GenBank/DDBJ databases">
        <title>Comparative genomics of Cryptococcus and Kwoniella reveals pathogenesis evolution and contrasting modes of karyotype evolution via chromosome fusion or intercentromeric recombination.</title>
        <authorList>
            <person name="Coelho M.A."/>
            <person name="David-Palma M."/>
            <person name="Shea T."/>
            <person name="Bowers K."/>
            <person name="McGinley-Smith S."/>
            <person name="Mohammad A.W."/>
            <person name="Gnirke A."/>
            <person name="Yurkov A.M."/>
            <person name="Nowrousian M."/>
            <person name="Sun S."/>
            <person name="Cuomo C.A."/>
            <person name="Heitman J."/>
        </authorList>
    </citation>
    <scope>NUCLEOTIDE SEQUENCE [LARGE SCALE GENOMIC DNA]</scope>
    <source>
        <strain evidence="3 4">PYCC6329</strain>
    </source>
</reference>
<evidence type="ECO:0000256" key="1">
    <source>
        <dbReference type="SAM" id="MobiDB-lite"/>
    </source>
</evidence>
<dbReference type="SUPFAM" id="SSF52374">
    <property type="entry name" value="Nucleotidylyl transferase"/>
    <property type="match status" value="1"/>
</dbReference>
<proteinExistence type="predicted"/>
<dbReference type="Proteomes" id="UP001358614">
    <property type="component" value="Chromosome 3"/>
</dbReference>
<gene>
    <name evidence="3" type="ORF">V865_008317</name>
</gene>
<dbReference type="Pfam" id="PF01467">
    <property type="entry name" value="CTP_transf_like"/>
    <property type="match status" value="1"/>
</dbReference>
<dbReference type="InterPro" id="IPR014729">
    <property type="entry name" value="Rossmann-like_a/b/a_fold"/>
</dbReference>
<dbReference type="EMBL" id="CP144091">
    <property type="protein sequence ID" value="WWD10183.1"/>
    <property type="molecule type" value="Genomic_DNA"/>
</dbReference>
<sequence>MSSQTTIQQKDHTILLFPFTPSTLSDPSHVVSIILDILPRSSTQSFTVLFITPGSHQQLYTTLKQSPSRNFKLLQTFLGRIYAGLATAQLIAGRVLMDVEIHFDGEDGSWKDKLFRSEKGDFQLIATEGLPIPSQISSLIASIPQSTIPFPIASSSNDHIPPSDQSDQSDQSSSRGPPVVALGGTFDHLHAGHKLLLHLSFFLSSQKLIVGLMADSLLGSKKYHEIVEKLDKRLEGVERFLERLGGVKLNHRKNDHVLSSSPETDQGKSHKDVISFQVREITDIYGPTSADPNIHALVVSRETISGGQAVNTKRKEQGLGELEIFVVDVIADKQDLKLGGVEDEGELKELKMGSTGIRKWIMENGQ</sequence>
<name>A0AAX4KUZ4_9TREE</name>
<dbReference type="GO" id="GO:0015937">
    <property type="term" value="P:coenzyme A biosynthetic process"/>
    <property type="evidence" value="ECO:0007669"/>
    <property type="project" value="TreeGrafter"/>
</dbReference>
<dbReference type="KEGG" id="ker:91107118"/>
<dbReference type="PANTHER" id="PTHR10695:SF46">
    <property type="entry name" value="BIFUNCTIONAL COENZYME A SYNTHASE-RELATED"/>
    <property type="match status" value="1"/>
</dbReference>
<feature type="domain" description="Cytidyltransferase-like" evidence="2">
    <location>
        <begin position="182"/>
        <end position="251"/>
    </location>
</feature>
<dbReference type="InterPro" id="IPR004821">
    <property type="entry name" value="Cyt_trans-like"/>
</dbReference>
<organism evidence="3 4">
    <name type="scientific">Kwoniella europaea PYCC6329</name>
    <dbReference type="NCBI Taxonomy" id="1423913"/>
    <lineage>
        <taxon>Eukaryota</taxon>
        <taxon>Fungi</taxon>
        <taxon>Dikarya</taxon>
        <taxon>Basidiomycota</taxon>
        <taxon>Agaricomycotina</taxon>
        <taxon>Tremellomycetes</taxon>
        <taxon>Tremellales</taxon>
        <taxon>Cryptococcaceae</taxon>
        <taxon>Kwoniella</taxon>
    </lineage>
</organism>
<evidence type="ECO:0000313" key="3">
    <source>
        <dbReference type="EMBL" id="WWD10183.1"/>
    </source>
</evidence>